<name>A0A077WR45_9FUNG</name>
<keyword evidence="1" id="KW-0732">Signal</keyword>
<protein>
    <submittedName>
        <fullName evidence="2">Uncharacterized protein</fullName>
    </submittedName>
</protein>
<dbReference type="AlphaFoldDB" id="A0A077WR45"/>
<sequence>MLLLYLFSLVLFGVVHAQVRYSVISPGNMGVVIDGNDPLPLNPAPSSSILHSGTGPKAKKSYYYVKMNDGDEITDRESFEREPTEKSLNEFFNITWNTKHVRQLPQLYSPMPYIHRIRSDLHAIDQIPTFHFTADQSELDNMHNNVKEEIKVMTNLTYIRVDGAKTLSQVNIKIGGRNARRYPKLSYNLKLNKGDLYGFTRLKLRALGTTDPAYIREDLSYKTLVSMGVSTTYSSFARVFFNDRPMGIYGLIEHYKPSWLENEFADGNKQYQHGFLYQGARRTPESDAHNHKSDLSYYDGNDAMYEDGQYRIKEEPTGQKLGYKPLIDFTKFIRDAPNDAKIWEKHFDVEGFIRNLLLNKASHDSMVAEFYLGFSDGFWVNLNNYFLYQEPETGRMIYIPSDTNRALGNSQYEMEKMLTGNMTEFATMADKSPVSYRLFGIPEFEKRFQQVSRDVVSKIFNMKAMGPVIDDTVAMIQEDVAWDQTLDFPGELNMPHERKEGEPINVRNTDTAYDCWVVARDGIPFKKAVYGPVTGHLSTIGVEEWIKKKVEAVKAF</sequence>
<dbReference type="OrthoDB" id="10267127at2759"/>
<evidence type="ECO:0000256" key="1">
    <source>
        <dbReference type="SAM" id="SignalP"/>
    </source>
</evidence>
<dbReference type="PANTHER" id="PTHR40050:SF1">
    <property type="entry name" value="INNER SPORE COAT PROTEIN H"/>
    <property type="match status" value="1"/>
</dbReference>
<evidence type="ECO:0000313" key="2">
    <source>
        <dbReference type="EMBL" id="CDS09845.1"/>
    </source>
</evidence>
<organism evidence="2">
    <name type="scientific">Lichtheimia ramosa</name>
    <dbReference type="NCBI Taxonomy" id="688394"/>
    <lineage>
        <taxon>Eukaryota</taxon>
        <taxon>Fungi</taxon>
        <taxon>Fungi incertae sedis</taxon>
        <taxon>Mucoromycota</taxon>
        <taxon>Mucoromycotina</taxon>
        <taxon>Mucoromycetes</taxon>
        <taxon>Mucorales</taxon>
        <taxon>Lichtheimiaceae</taxon>
        <taxon>Lichtheimia</taxon>
    </lineage>
</organism>
<accession>A0A077WR45</accession>
<reference evidence="2" key="1">
    <citation type="journal article" date="2014" name="Genome Announc.">
        <title>De novo whole-genome sequence and genome annotation of Lichtheimia ramosa.</title>
        <authorList>
            <person name="Linde J."/>
            <person name="Schwartze V."/>
            <person name="Binder U."/>
            <person name="Lass-Florl C."/>
            <person name="Voigt K."/>
            <person name="Horn F."/>
        </authorList>
    </citation>
    <scope>NUCLEOTIDE SEQUENCE</scope>
    <source>
        <strain evidence="2">JMRC FSU:6197</strain>
    </source>
</reference>
<dbReference type="Pfam" id="PF08757">
    <property type="entry name" value="CotH"/>
    <property type="match status" value="1"/>
</dbReference>
<proteinExistence type="predicted"/>
<feature type="chain" id="PRO_5001726528" evidence="1">
    <location>
        <begin position="18"/>
        <end position="556"/>
    </location>
</feature>
<dbReference type="PANTHER" id="PTHR40050">
    <property type="entry name" value="INNER SPORE COAT PROTEIN H"/>
    <property type="match status" value="1"/>
</dbReference>
<gene>
    <name evidence="2" type="ORF">LRAMOSA02522</name>
</gene>
<feature type="signal peptide" evidence="1">
    <location>
        <begin position="1"/>
        <end position="17"/>
    </location>
</feature>
<dbReference type="InterPro" id="IPR014867">
    <property type="entry name" value="Spore_coat_CotH_CotH2/3/7"/>
</dbReference>
<dbReference type="EMBL" id="LK023335">
    <property type="protein sequence ID" value="CDS09845.1"/>
    <property type="molecule type" value="Genomic_DNA"/>
</dbReference>